<dbReference type="Proteomes" id="UP001229486">
    <property type="component" value="Unassembled WGS sequence"/>
</dbReference>
<evidence type="ECO:0000313" key="2">
    <source>
        <dbReference type="Proteomes" id="UP001229486"/>
    </source>
</evidence>
<comment type="caution">
    <text evidence="1">The sequence shown here is derived from an EMBL/GenBank/DDBJ whole genome shotgun (WGS) entry which is preliminary data.</text>
</comment>
<sequence length="43" mass="4719">MSAPEDDDRPFRVCAVKRWRFPAGASPARQMLQPEATGAAMEA</sequence>
<organism evidence="1 2">
    <name type="scientific">Paraburkholderia caledonica</name>
    <dbReference type="NCBI Taxonomy" id="134536"/>
    <lineage>
        <taxon>Bacteria</taxon>
        <taxon>Pseudomonadati</taxon>
        <taxon>Pseudomonadota</taxon>
        <taxon>Betaproteobacteria</taxon>
        <taxon>Burkholderiales</taxon>
        <taxon>Burkholderiaceae</taxon>
        <taxon>Paraburkholderia</taxon>
    </lineage>
</organism>
<dbReference type="EMBL" id="JAURTK010000029">
    <property type="protein sequence ID" value="MDP9651741.1"/>
    <property type="molecule type" value="Genomic_DNA"/>
</dbReference>
<name>A0AB73IP09_9BURK</name>
<reference evidence="1" key="1">
    <citation type="submission" date="2023-07" db="EMBL/GenBank/DDBJ databases">
        <title>Sorghum-associated microbial communities from plants grown in Nebraska, USA.</title>
        <authorList>
            <person name="Schachtman D."/>
        </authorList>
    </citation>
    <scope>NUCLEOTIDE SEQUENCE</scope>
    <source>
        <strain evidence="1">DS1061</strain>
    </source>
</reference>
<protein>
    <submittedName>
        <fullName evidence="1">Uncharacterized protein</fullName>
    </submittedName>
</protein>
<dbReference type="AlphaFoldDB" id="A0AB73IP09"/>
<gene>
    <name evidence="1" type="ORF">J2793_007216</name>
</gene>
<feature type="non-terminal residue" evidence="1">
    <location>
        <position position="43"/>
    </location>
</feature>
<proteinExistence type="predicted"/>
<evidence type="ECO:0000313" key="1">
    <source>
        <dbReference type="EMBL" id="MDP9651741.1"/>
    </source>
</evidence>
<accession>A0AB73IP09</accession>